<feature type="compositionally biased region" description="Basic and acidic residues" evidence="1">
    <location>
        <begin position="1119"/>
        <end position="1135"/>
    </location>
</feature>
<feature type="compositionally biased region" description="Basic and acidic residues" evidence="1">
    <location>
        <begin position="2539"/>
        <end position="2554"/>
    </location>
</feature>
<feature type="compositionally biased region" description="Basic residues" evidence="1">
    <location>
        <begin position="787"/>
        <end position="800"/>
    </location>
</feature>
<feature type="compositionally biased region" description="Basic and acidic residues" evidence="1">
    <location>
        <begin position="2877"/>
        <end position="2897"/>
    </location>
</feature>
<feature type="compositionally biased region" description="Polar residues" evidence="1">
    <location>
        <begin position="1466"/>
        <end position="1480"/>
    </location>
</feature>
<feature type="compositionally biased region" description="Basic and acidic residues" evidence="1">
    <location>
        <begin position="698"/>
        <end position="709"/>
    </location>
</feature>
<dbReference type="Proteomes" id="UP001162131">
    <property type="component" value="Unassembled WGS sequence"/>
</dbReference>
<evidence type="ECO:0000313" key="3">
    <source>
        <dbReference type="Proteomes" id="UP001162131"/>
    </source>
</evidence>
<sequence length="3588" mass="406304">MDKSNEAIIRNIVVQLTTAIQRQFTEQQKIQSLMANLNSLIDQTFGIEQTKELLNSLTSNEDPGFQPRCLVLAIKVTLIRKKLQVKKVKYAFNLIRCLYKDFKRESTIYANSLSISRPISLFNNSPENKTKFVDVSDANPGKSMECLLKDLSQSAIHIPKLKQRNKDIGEAWRIQKEKATKGKLLMFWHQKMLAKKFKNFASLNNCNKIFKKCMGKHFNNFLQSGTRRARSLSSLSRVVKRANKRKFQSPFNFWKRNNDKLSPKRSFESFNFASPLISPIYSLESLPKNWIYPQDPNKEEQKEVPKLQESPKTNKIPFQKYKTSKPSKSKPEESESLSGKDISKQNINVSFEYDPEKEKRNEPVESKNLEDSPRRLQLSDKPRIHELPKSEVSNPNLLSVEATPRFNIKNEEFKSQNPKNPEDIIGATENSILSKINQLDQIDSLRQSIEGDFNFTEESSDINPELRSPTSEPIKNPLKFPKNKNQPTNQRYGEDEINIEENLSDIEPDSYSSSDKVESNEIRSENKPKKGAKQGIKAAQKMREESDSESNLSDSPKDPENKDIDQIEYAKRDANPAIDQVTDKPDIKEETDKPDIKEETDKSNIKEETDKPDIKEEIENLERQIPKMRRPIISPYKKAKGLFSENPATKEENIIEIPKIDLEKIISDEIYKEDECSSDPQSNENWHDSLYQSPENKPNLEENSEKICSDIEYEEECSPKPKINEKGYLSAKELTENKPEKSSPYAKYEEDNYSSNPKINEKRGGSPKNKLNFDEIPIIGRDITSKSPKKSAKKIKVRSKKPQEDKQINPMQHEQEDYQHIQESKVNNPNQSVILHEQEDYADTQESKVTNPDQSVKEDKNRLMGIGIQPENKMPSFDPSERPILEQDFSKKASKSPKRGVRSSANKNQTKDREKYNEEIANKQASPIEKHTNYYEEPKKPSYKLSFEEGEHQSEISDQEHEKHLLDNRLRPAEDLPSTQLPKEDEYLPLVQAKAEYQTPFEAQELRREDSLKESSFGASINEPSTKKARNLSRIPKISFKILEDSNQSEIESSSQDPDYNVPLRSQSDNPRSSRSSPSTAENTKRSPRDPLTPKSKIPARKQVRSQTVAQRSSNVLDSPREKSAEKIASPKDNKSYVQIFENKKEYYQDKQTKARLSKAHYSKSKSLGNFHKDLLNNPETPIKNDRISSIFIEERKKDDARDINVNEFVLPEVSDSPKKTVGKGRRSKSDVYVSSDIKSKQFLDQANTPDRSNISRPTKLRRDNLWDSNKSENGTFPSVINPGNDNLSSSNIPEKDSFSSPIKSERYPLSESSKPGARDHLTLVSGDEANKEENKVQEDPFAITEDKSKSKTEDKKKTSQDIFQKGKQIEDSSIIDEEPFETKKQIEEDPLISLPEEEAFVSAESSIGSPEQKKAQRDPLSYGKKRKPRDSPRTSQKNETKSSNEPLAYKEDSADKPISHHENKANLSNKQKVPSNPRVSFQIEENKVQVNPLARPQKEKIIVQPDSQISVLKEEISMPTALLACEPSEEGNTAKDPLTLPQKVKAREPRDTLAYIPAEIAKESENPSSYAAKDTKNEGPLIQEQKGKKEASADPSISMPKAGNKFVSDPFAIDLIKDEETPSQMQGKGNKKIEPFINKEREEGKTRAGAIIYKEREEGQKSPDPFLEPLEEKKNDKDSINYKPREEQKIAEANYFPQNEENTTPGYSSYMPMNKSPIDASSNQDLIKKGDKSSHEEYLTHKSTEENNISEDFSKPNKDERNFKSTNEQKDEKIQDKNKIEKGSTVPEGKKGPKGLKNISGDIGNPRGESDTPEDIDSKDKSYTFEDSEEPIEDRKNTTHPREEVLKTKGPMASRKVNEDIAKPLELIKVMESDRKPSTDNKLTESVAKPVEEIKATENAIRTPKEDPTMTKKEIDKAKAMAMPEEDNKVATGDVIKPSKEASMAKEVAEQKEGSELMDAIISSPKDINKTSANSRQENKSTQAVTSSRQDSSKTAYENEEPSEERKSSKTLVDSKEDINKVAKESAKPKIKSKLAKTTLSLQEDSKTVVEAASPKEESKSSKNQIVPSEDIELGKKTQKPNKENKSADLKAYSKDFDNSPTISIPRPKEESKSTDVKGNKKEKLTDESIPTDSGDIINEADRENVKPKEESKATEGKIISSDDKRAKYIANPMEERKSIDATIHPRYDKESNQTENIMSPSENAEIDKDKTEPLEKNKLAEAMINPNENTQIGKDAEKPKEKNRSPAKRINPMENAMRSKDSPKSKDESKLHEAITSQAEDIESDKDIGKTQDESKSDESEIESGEHIREIIDNAEQKEIKKPAEFIGDLNGSIRTVKDNPSSVIMKHKDDMSVVENSDKPKEENKAKDAIIYPDSKRTHLQEDSYSSNSTKPQKEIRVTKGTAKPIEEPDKNKDMAKPIEKAKTKDGIIEPSDEKNVRKGTVKPAREISPITKDITNPEEEMEMAKETSKPAEDFDINPDIVEPLEENKTAKDSAETSELAGGISKHIGENKAVKDIDNPEEFGKNKYIAKPIGEIKSKKDTANPKEENQATKETAIPLEELGTNKYIAKPIEQIEKAKDKAKNPAKEIGSNKYSAKPIEEIKSADNIAKPVESNYIPKPIEEIDTTKDKAKNPAKEIGSNKYSAKPIEENEPTDDIAKPVESNYIPKPIEEIDTAKDKANISKEFEINKYTAKPIEEIKTSTNIEKAIEEETDKSKFIAKPTKLLRIKKDISGPVEEIKQENDIEHLIEETKITENLKKSTGECGINKGLESPVEETDKPKGITKPQEEFRINKGMEKQMEETRARNDFVKLHEEEKKIEEGAKSNTATEGIKKPAGKSKAAEDTRNQTDGIREAENTIKLADGNQTEEEIKEESSKPKDDDKEEGDCNKSEDTINAIEENKIVGQAQEINPSQHSLKQFDKKTITKDLSTDSHDQRKKFNFNTEKSDLSVQASKAMQEPSEVADELHKALPIESEYPKPKSVAFAINPLENQINIETEKRISKAPLKHPPRAPVRSSKPPETEKFVVLYESKGAGLEGDTKKIRKPIVRSSKPPPPPPKMPEDKDTDLSKKASNPLGRSKSQPLRSSKNQEPEEFLSDSSLQKAIAGVLGDLLNSAVKRIHHKHKQVAWKKLHKSEISNMTKTDCVRLVIMPLWIKLVLRGGFEHFKINGRQSIFAKIADSFDSKLVSPISDDDSPIQPAGKGNNFEDILEEVNLPGTALPPKDKGQSLRKSKEISTVSQPPFQIAPQQKASQLSSNLIQTSNDTVKIEPDKTNTTNKEKEIRNVFISRAANLLSKILKKTIIKQEFKNALEAIKNYEENVKISKKINRFAQIFIKISLKPYFALILKPPKSIFTNKAKTRHPRSRSSSHIKSNPLSKNVPIKLLTSNLKGKIKDSLSFSFQKILNFSSQNTPSPNRKRQGRPQIVDRRNTLIFEFLMQKTVQILQFRLKSSAFKYIQESSVFSSNYQKYKLGLRNGSEILSRTAQPQWKYQKLKDELSFIKTSNNLHQKLLETLPTSISTPSIHSRKSSCFSPRVILPPPKDIHDYINDIIELSREKVEASYLSRPSSRMTSRMSSPTRRYY</sequence>
<feature type="compositionally biased region" description="Polar residues" evidence="1">
    <location>
        <begin position="1105"/>
        <end position="1117"/>
    </location>
</feature>
<feature type="region of interest" description="Disordered" evidence="1">
    <location>
        <begin position="2932"/>
        <end position="2952"/>
    </location>
</feature>
<feature type="compositionally biased region" description="Basic and acidic residues" evidence="1">
    <location>
        <begin position="2466"/>
        <end position="2476"/>
    </location>
</feature>
<feature type="compositionally biased region" description="Basic and acidic residues" evidence="1">
    <location>
        <begin position="1904"/>
        <end position="1920"/>
    </location>
</feature>
<feature type="compositionally biased region" description="Basic and acidic residues" evidence="1">
    <location>
        <begin position="2623"/>
        <end position="2638"/>
    </location>
</feature>
<feature type="region of interest" description="Disordered" evidence="1">
    <location>
        <begin position="1620"/>
        <end position="1861"/>
    </location>
</feature>
<feature type="region of interest" description="Disordered" evidence="1">
    <location>
        <begin position="2623"/>
        <end position="2668"/>
    </location>
</feature>
<feature type="region of interest" description="Disordered" evidence="1">
    <location>
        <begin position="294"/>
        <end position="398"/>
    </location>
</feature>
<feature type="compositionally biased region" description="Basic and acidic residues" evidence="1">
    <location>
        <begin position="1632"/>
        <end position="1647"/>
    </location>
</feature>
<feature type="compositionally biased region" description="Basic and acidic residues" evidence="1">
    <location>
        <begin position="801"/>
        <end position="823"/>
    </location>
</feature>
<feature type="region of interest" description="Disordered" evidence="1">
    <location>
        <begin position="2766"/>
        <end position="2902"/>
    </location>
</feature>
<protein>
    <submittedName>
        <fullName evidence="2">Uncharacterized protein</fullName>
    </submittedName>
</protein>
<feature type="compositionally biased region" description="Basic and acidic residues" evidence="1">
    <location>
        <begin position="909"/>
        <end position="921"/>
    </location>
</feature>
<feature type="compositionally biased region" description="Basic and acidic residues" evidence="1">
    <location>
        <begin position="2141"/>
        <end position="2168"/>
    </location>
</feature>
<feature type="compositionally biased region" description="Polar residues" evidence="1">
    <location>
        <begin position="1045"/>
        <end position="1058"/>
    </location>
</feature>
<organism evidence="2 3">
    <name type="scientific">Blepharisma stoltei</name>
    <dbReference type="NCBI Taxonomy" id="1481888"/>
    <lineage>
        <taxon>Eukaryota</taxon>
        <taxon>Sar</taxon>
        <taxon>Alveolata</taxon>
        <taxon>Ciliophora</taxon>
        <taxon>Postciliodesmatophora</taxon>
        <taxon>Heterotrichea</taxon>
        <taxon>Heterotrichida</taxon>
        <taxon>Blepharismidae</taxon>
        <taxon>Blepharisma</taxon>
    </lineage>
</organism>
<feature type="compositionally biased region" description="Basic and acidic residues" evidence="1">
    <location>
        <begin position="2045"/>
        <end position="2062"/>
    </location>
</feature>
<feature type="compositionally biased region" description="Polar residues" evidence="1">
    <location>
        <begin position="1697"/>
        <end position="1708"/>
    </location>
</feature>
<feature type="compositionally biased region" description="Low complexity" evidence="1">
    <location>
        <begin position="3570"/>
        <end position="3588"/>
    </location>
</feature>
<feature type="compositionally biased region" description="Basic and acidic residues" evidence="1">
    <location>
        <begin position="1294"/>
        <end position="1309"/>
    </location>
</feature>
<feature type="compositionally biased region" description="Basic and acidic residues" evidence="1">
    <location>
        <begin position="2207"/>
        <end position="2221"/>
    </location>
</feature>
<evidence type="ECO:0000256" key="1">
    <source>
        <dbReference type="SAM" id="MobiDB-lite"/>
    </source>
</evidence>
<comment type="caution">
    <text evidence="2">The sequence shown here is derived from an EMBL/GenBank/DDBJ whole genome shotgun (WGS) entry which is preliminary data.</text>
</comment>
<feature type="compositionally biased region" description="Basic and acidic residues" evidence="1">
    <location>
        <begin position="1671"/>
        <end position="1691"/>
    </location>
</feature>
<feature type="compositionally biased region" description="Basic and acidic residues" evidence="1">
    <location>
        <begin position="2349"/>
        <end position="2385"/>
    </location>
</feature>
<feature type="compositionally biased region" description="Polar residues" evidence="1">
    <location>
        <begin position="678"/>
        <end position="696"/>
    </location>
</feature>
<feature type="compositionally biased region" description="Basic and acidic residues" evidence="1">
    <location>
        <begin position="1329"/>
        <end position="1360"/>
    </location>
</feature>
<feature type="region of interest" description="Disordered" evidence="1">
    <location>
        <begin position="450"/>
        <end position="623"/>
    </location>
</feature>
<name>A0AAU9IDJ1_9CILI</name>
<accession>A0AAU9IDJ1</accession>
<feature type="region of interest" description="Disordered" evidence="1">
    <location>
        <begin position="671"/>
        <end position="985"/>
    </location>
</feature>
<feature type="compositionally biased region" description="Basic and acidic residues" evidence="1">
    <location>
        <begin position="1004"/>
        <end position="1013"/>
    </location>
</feature>
<feature type="compositionally biased region" description="Basic and acidic residues" evidence="1">
    <location>
        <begin position="2005"/>
        <end position="2029"/>
    </location>
</feature>
<feature type="region of interest" description="Disordered" evidence="1">
    <location>
        <begin position="1529"/>
        <end position="1606"/>
    </location>
</feature>
<feature type="compositionally biased region" description="Basic and acidic residues" evidence="1">
    <location>
        <begin position="1834"/>
        <end position="1848"/>
    </location>
</feature>
<feature type="compositionally biased region" description="Basic and acidic residues" evidence="1">
    <location>
        <begin position="2236"/>
        <end position="2246"/>
    </location>
</feature>
<feature type="compositionally biased region" description="Basic and acidic residues" evidence="1">
    <location>
        <begin position="555"/>
        <end position="574"/>
    </location>
</feature>
<evidence type="ECO:0000313" key="2">
    <source>
        <dbReference type="EMBL" id="CAG9311436.1"/>
    </source>
</evidence>
<feature type="compositionally biased region" description="Basic and acidic residues" evidence="1">
    <location>
        <begin position="2108"/>
        <end position="2128"/>
    </location>
</feature>
<feature type="compositionally biased region" description="Basic and acidic residues" evidence="1">
    <location>
        <begin position="1727"/>
        <end position="1746"/>
    </location>
</feature>
<feature type="region of interest" description="Disordered" evidence="1">
    <location>
        <begin position="3002"/>
        <end position="3102"/>
    </location>
</feature>
<feature type="region of interest" description="Disordered" evidence="1">
    <location>
        <begin position="3568"/>
        <end position="3588"/>
    </location>
</feature>
<feature type="compositionally biased region" description="Basic and acidic residues" evidence="1">
    <location>
        <begin position="2287"/>
        <end position="2326"/>
    </location>
</feature>
<proteinExistence type="predicted"/>
<feature type="compositionally biased region" description="Basic residues" evidence="1">
    <location>
        <begin position="892"/>
        <end position="901"/>
    </location>
</feature>
<feature type="region of interest" description="Disordered" evidence="1">
    <location>
        <begin position="3361"/>
        <end position="3380"/>
    </location>
</feature>
<feature type="compositionally biased region" description="Basic and acidic residues" evidence="1">
    <location>
        <begin position="581"/>
        <end position="623"/>
    </location>
</feature>
<reference evidence="2" key="1">
    <citation type="submission" date="2021-09" db="EMBL/GenBank/DDBJ databases">
        <authorList>
            <consortium name="AG Swart"/>
            <person name="Singh M."/>
            <person name="Singh A."/>
            <person name="Seah K."/>
            <person name="Emmerich C."/>
        </authorList>
    </citation>
    <scope>NUCLEOTIDE SEQUENCE</scope>
    <source>
        <strain evidence="2">ATCC30299</strain>
    </source>
</reference>
<feature type="compositionally biased region" description="Basic and acidic residues" evidence="1">
    <location>
        <begin position="2844"/>
        <end position="2861"/>
    </location>
</feature>
<feature type="compositionally biased region" description="Low complexity" evidence="1">
    <location>
        <begin position="1065"/>
        <end position="1079"/>
    </location>
</feature>
<feature type="compositionally biased region" description="Basic and acidic residues" evidence="1">
    <location>
        <begin position="1753"/>
        <end position="1783"/>
    </location>
</feature>
<feature type="region of interest" description="Disordered" evidence="1">
    <location>
        <begin position="1211"/>
        <end position="1485"/>
    </location>
</feature>
<feature type="compositionally biased region" description="Polar residues" evidence="1">
    <location>
        <begin position="1267"/>
        <end position="1293"/>
    </location>
</feature>
<feature type="compositionally biased region" description="Polar residues" evidence="1">
    <location>
        <begin position="1243"/>
        <end position="1257"/>
    </location>
</feature>
<feature type="compositionally biased region" description="Basic and acidic residues" evidence="1">
    <location>
        <begin position="1430"/>
        <end position="1465"/>
    </location>
</feature>
<feature type="compositionally biased region" description="Basic and acidic residues" evidence="1">
    <location>
        <begin position="2780"/>
        <end position="2827"/>
    </location>
</feature>
<gene>
    <name evidence="2" type="ORF">BSTOLATCC_MIC3726</name>
</gene>
<feature type="compositionally biased region" description="Basic and acidic residues" evidence="1">
    <location>
        <begin position="1873"/>
        <end position="1884"/>
    </location>
</feature>
<feature type="compositionally biased region" description="Basic residues" evidence="1">
    <location>
        <begin position="3363"/>
        <end position="3374"/>
    </location>
</feature>
<feature type="compositionally biased region" description="Polar residues" evidence="1">
    <location>
        <begin position="3084"/>
        <end position="3094"/>
    </location>
</feature>
<feature type="compositionally biased region" description="Basic and acidic residues" evidence="1">
    <location>
        <begin position="1938"/>
        <end position="1956"/>
    </location>
</feature>
<feature type="region of interest" description="Disordered" evidence="1">
    <location>
        <begin position="1873"/>
        <end position="2481"/>
    </location>
</feature>
<feature type="compositionally biased region" description="Basic and acidic residues" evidence="1">
    <location>
        <begin position="354"/>
        <end position="389"/>
    </location>
</feature>
<dbReference type="EMBL" id="CAJZBQ010000004">
    <property type="protein sequence ID" value="CAG9311436.1"/>
    <property type="molecule type" value="Genomic_DNA"/>
</dbReference>
<feature type="compositionally biased region" description="Basic and acidic residues" evidence="1">
    <location>
        <begin position="515"/>
        <end position="528"/>
    </location>
</feature>
<feature type="compositionally biased region" description="Acidic residues" evidence="1">
    <location>
        <begin position="495"/>
        <end position="508"/>
    </location>
</feature>
<feature type="compositionally biased region" description="Basic and acidic residues" evidence="1">
    <location>
        <begin position="879"/>
        <end position="891"/>
    </location>
</feature>
<feature type="compositionally biased region" description="Basic and acidic residues" evidence="1">
    <location>
        <begin position="2175"/>
        <end position="2194"/>
    </location>
</feature>
<feature type="compositionally biased region" description="Basic and acidic residues" evidence="1">
    <location>
        <begin position="2074"/>
        <end position="2099"/>
    </location>
</feature>
<feature type="compositionally biased region" description="Basic and acidic residues" evidence="1">
    <location>
        <begin position="296"/>
        <end position="306"/>
    </location>
</feature>
<feature type="compositionally biased region" description="Polar residues" evidence="1">
    <location>
        <begin position="2195"/>
        <end position="2204"/>
    </location>
</feature>
<feature type="compositionally biased region" description="Basic and acidic residues" evidence="1">
    <location>
        <begin position="3065"/>
        <end position="3075"/>
    </location>
</feature>
<keyword evidence="3" id="KW-1185">Reference proteome</keyword>
<feature type="compositionally biased region" description="Basic and acidic residues" evidence="1">
    <location>
        <begin position="2259"/>
        <end position="2275"/>
    </location>
</feature>
<feature type="compositionally biased region" description="Basic and acidic residues" evidence="1">
    <location>
        <begin position="928"/>
        <end position="974"/>
    </location>
</feature>
<feature type="compositionally biased region" description="Basic and acidic residues" evidence="1">
    <location>
        <begin position="2408"/>
        <end position="2440"/>
    </location>
</feature>
<feature type="compositionally biased region" description="Polar residues" evidence="1">
    <location>
        <begin position="824"/>
        <end position="833"/>
    </location>
</feature>
<feature type="region of interest" description="Disordered" evidence="1">
    <location>
        <begin position="999"/>
        <end position="1136"/>
    </location>
</feature>
<feature type="region of interest" description="Disordered" evidence="1">
    <location>
        <begin position="2539"/>
        <end position="2560"/>
    </location>
</feature>
<feature type="compositionally biased region" description="Polar residues" evidence="1">
    <location>
        <begin position="1971"/>
        <end position="1997"/>
    </location>
</feature>